<protein>
    <submittedName>
        <fullName evidence="1">Uncharacterized protein</fullName>
    </submittedName>
</protein>
<evidence type="ECO:0000313" key="1">
    <source>
        <dbReference type="EMBL" id="GJC81409.1"/>
    </source>
</evidence>
<dbReference type="PANTHER" id="PTHR47332">
    <property type="entry name" value="SET DOMAIN-CONTAINING PROTEIN 5"/>
    <property type="match status" value="1"/>
</dbReference>
<name>A0AA37GIM8_9PEZI</name>
<accession>A0AA37GIM8</accession>
<dbReference type="AlphaFoldDB" id="A0AA37GIM8"/>
<evidence type="ECO:0000313" key="2">
    <source>
        <dbReference type="Proteomes" id="UP001055172"/>
    </source>
</evidence>
<keyword evidence="2" id="KW-1185">Reference proteome</keyword>
<sequence length="136" mass="14804">MLSEDRKQTLQEWGFNCTCALCSSPDDVAVSDTYRTRLQEILAEMTDPAFMTPSLVAELAGELDDVVEREGLAAQAGEFYGIVARVYAHMGEAETGRRYAKMAVEKMIQFAGYDDERTVRARGLLGELGKVGGGGA</sequence>
<gene>
    <name evidence="1" type="ORF">ColLi_04247</name>
</gene>
<organism evidence="1 2">
    <name type="scientific">Colletotrichum liriopes</name>
    <dbReference type="NCBI Taxonomy" id="708192"/>
    <lineage>
        <taxon>Eukaryota</taxon>
        <taxon>Fungi</taxon>
        <taxon>Dikarya</taxon>
        <taxon>Ascomycota</taxon>
        <taxon>Pezizomycotina</taxon>
        <taxon>Sordariomycetes</taxon>
        <taxon>Hypocreomycetidae</taxon>
        <taxon>Glomerellales</taxon>
        <taxon>Glomerellaceae</taxon>
        <taxon>Colletotrichum</taxon>
        <taxon>Colletotrichum spaethianum species complex</taxon>
    </lineage>
</organism>
<dbReference type="EMBL" id="BPPX01000007">
    <property type="protein sequence ID" value="GJC81409.1"/>
    <property type="molecule type" value="Genomic_DNA"/>
</dbReference>
<reference evidence="1 2" key="1">
    <citation type="submission" date="2021-07" db="EMBL/GenBank/DDBJ databases">
        <title>Genome data of Colletotrichum spaethianum.</title>
        <authorList>
            <person name="Utami Y.D."/>
            <person name="Hiruma K."/>
        </authorList>
    </citation>
    <scope>NUCLEOTIDE SEQUENCE [LARGE SCALE GENOMIC DNA]</scope>
    <source>
        <strain evidence="1 2">MAFF 242679</strain>
    </source>
</reference>
<dbReference type="Proteomes" id="UP001055172">
    <property type="component" value="Unassembled WGS sequence"/>
</dbReference>
<dbReference type="InterPro" id="IPR053185">
    <property type="entry name" value="SET_domain_protein"/>
</dbReference>
<comment type="caution">
    <text evidence="1">The sequence shown here is derived from an EMBL/GenBank/DDBJ whole genome shotgun (WGS) entry which is preliminary data.</text>
</comment>
<dbReference type="PANTHER" id="PTHR47332:SF6">
    <property type="entry name" value="SET DOMAIN-CONTAINING PROTEIN"/>
    <property type="match status" value="1"/>
</dbReference>
<proteinExistence type="predicted"/>